<dbReference type="InterPro" id="IPR029070">
    <property type="entry name" value="Chitinase_insertion_sf"/>
</dbReference>
<dbReference type="InterPro" id="IPR011583">
    <property type="entry name" value="Chitinase_II/V-like_cat"/>
</dbReference>
<organism evidence="4 5">
    <name type="scientific">Caenorhabditis remanei</name>
    <name type="common">Caenorhabditis vulgaris</name>
    <dbReference type="NCBI Taxonomy" id="31234"/>
    <lineage>
        <taxon>Eukaryota</taxon>
        <taxon>Metazoa</taxon>
        <taxon>Ecdysozoa</taxon>
        <taxon>Nematoda</taxon>
        <taxon>Chromadorea</taxon>
        <taxon>Rhabditida</taxon>
        <taxon>Rhabditina</taxon>
        <taxon>Rhabditomorpha</taxon>
        <taxon>Rhabditoidea</taxon>
        <taxon>Rhabditidae</taxon>
        <taxon>Peloderinae</taxon>
        <taxon>Caenorhabditis</taxon>
    </lineage>
</organism>
<dbReference type="KEGG" id="crq:GCK72_020715"/>
<dbReference type="GeneID" id="9827044"/>
<feature type="transmembrane region" description="Helical" evidence="2">
    <location>
        <begin position="40"/>
        <end position="65"/>
    </location>
</feature>
<name>A0A6A5GHX1_CAERE</name>
<evidence type="ECO:0000259" key="3">
    <source>
        <dbReference type="PROSITE" id="PS51910"/>
    </source>
</evidence>
<feature type="compositionally biased region" description="Low complexity" evidence="1">
    <location>
        <begin position="90"/>
        <end position="105"/>
    </location>
</feature>
<reference evidence="4 5" key="1">
    <citation type="submission" date="2019-12" db="EMBL/GenBank/DDBJ databases">
        <title>Chromosome-level assembly of the Caenorhabditis remanei genome.</title>
        <authorList>
            <person name="Teterina A.A."/>
            <person name="Willis J.H."/>
            <person name="Phillips P.C."/>
        </authorList>
    </citation>
    <scope>NUCLEOTIDE SEQUENCE [LARGE SCALE GENOMIC DNA]</scope>
    <source>
        <strain evidence="4 5">PX506</strain>
        <tissue evidence="4">Whole organism</tissue>
    </source>
</reference>
<sequence length="501" mass="57160">MPSAAASEPLTSNRRNRMHQSGQRRPRSGSLGIEKHLKRFGYGFLVLLICGFLALGLATILWPFLENYLFQSGFLSTPTTSSSQPVLILTSSTSIPSPTPTERPSATPSITKRPSTASTPRRTDSPTIFPCNTRIVGFYDGSNDRDVTDSQLQKLTHIVFGYIKMNSMGSLYFASYQEKEKLDKMVKRARILKPALKVMVSIGGAIDYQHIPVVAADEGKRKYLARSIKEFIKLHKVDGVDIFWKWPTKNENREAFVLMLQEIRNVLDEISNPENPYLLTAVTPNYDWPWYRDTLDLNGVMGLVDFVNVWSVRYYGFFDSKWGAYTGPPSPLYSGLGEYENSNVDWTMKLYTCTSKQPGKVNMGVPFYGAYWKNVEGPIDAKGEMWFTAKPRTEGKFDFDGDYISWRDMEPVGWNLSSTKWHQETKTPYIWDPEKKEFLGFENPRSLKEKVQYNIDKNLGGITIWSLEMDDDGDTLLDSINTEDFCLSRKKKTINYSCDNK</sequence>
<dbReference type="AlphaFoldDB" id="A0A6A5GHX1"/>
<dbReference type="PANTHER" id="PTHR46073:SF4">
    <property type="entry name" value="GH18 DOMAIN-CONTAINING PROTEIN"/>
    <property type="match status" value="1"/>
</dbReference>
<dbReference type="InterPro" id="IPR001223">
    <property type="entry name" value="Glyco_hydro18_cat"/>
</dbReference>
<evidence type="ECO:0000313" key="4">
    <source>
        <dbReference type="EMBL" id="KAF1754155.1"/>
    </source>
</evidence>
<dbReference type="Pfam" id="PF00704">
    <property type="entry name" value="Glyco_hydro_18"/>
    <property type="match status" value="1"/>
</dbReference>
<feature type="region of interest" description="Disordered" evidence="1">
    <location>
        <begin position="90"/>
        <end position="125"/>
    </location>
</feature>
<dbReference type="GO" id="GO:0005975">
    <property type="term" value="P:carbohydrate metabolic process"/>
    <property type="evidence" value="ECO:0007669"/>
    <property type="project" value="InterPro"/>
</dbReference>
<evidence type="ECO:0000256" key="2">
    <source>
        <dbReference type="SAM" id="Phobius"/>
    </source>
</evidence>
<dbReference type="GO" id="GO:0008061">
    <property type="term" value="F:chitin binding"/>
    <property type="evidence" value="ECO:0007669"/>
    <property type="project" value="InterPro"/>
</dbReference>
<dbReference type="SUPFAM" id="SSF54556">
    <property type="entry name" value="Chitinase insertion domain"/>
    <property type="match status" value="1"/>
</dbReference>
<dbReference type="EMBL" id="WUAV01000005">
    <property type="protein sequence ID" value="KAF1754155.1"/>
    <property type="molecule type" value="Genomic_DNA"/>
</dbReference>
<proteinExistence type="predicted"/>
<dbReference type="Proteomes" id="UP000483820">
    <property type="component" value="Chromosome V"/>
</dbReference>
<comment type="caution">
    <text evidence="4">The sequence shown here is derived from an EMBL/GenBank/DDBJ whole genome shotgun (WGS) entry which is preliminary data.</text>
</comment>
<protein>
    <recommendedName>
        <fullName evidence="3">GH18 domain-containing protein</fullName>
    </recommendedName>
</protein>
<accession>A0A6A5GHX1</accession>
<dbReference type="RefSeq" id="XP_003097884.2">
    <property type="nucleotide sequence ID" value="XM_003097836.2"/>
</dbReference>
<dbReference type="CTD" id="9827044"/>
<gene>
    <name evidence="4" type="ORF">GCK72_020715</name>
</gene>
<feature type="region of interest" description="Disordered" evidence="1">
    <location>
        <begin position="1"/>
        <end position="30"/>
    </location>
</feature>
<dbReference type="SUPFAM" id="SSF51445">
    <property type="entry name" value="(Trans)glycosidases"/>
    <property type="match status" value="1"/>
</dbReference>
<dbReference type="Gene3D" id="3.10.50.10">
    <property type="match status" value="1"/>
</dbReference>
<keyword evidence="2" id="KW-0812">Transmembrane</keyword>
<dbReference type="SMART" id="SM00636">
    <property type="entry name" value="Glyco_18"/>
    <property type="match status" value="1"/>
</dbReference>
<dbReference type="PANTHER" id="PTHR46073">
    <property type="entry name" value="CHITINASE"/>
    <property type="match status" value="1"/>
</dbReference>
<feature type="compositionally biased region" description="Polar residues" evidence="1">
    <location>
        <begin position="106"/>
        <end position="120"/>
    </location>
</feature>
<evidence type="ECO:0000313" key="5">
    <source>
        <dbReference type="Proteomes" id="UP000483820"/>
    </source>
</evidence>
<dbReference type="Gene3D" id="3.20.20.80">
    <property type="entry name" value="Glycosidases"/>
    <property type="match status" value="2"/>
</dbReference>
<dbReference type="PROSITE" id="PS51910">
    <property type="entry name" value="GH18_2"/>
    <property type="match status" value="1"/>
</dbReference>
<feature type="domain" description="GH18" evidence="3">
    <location>
        <begin position="133"/>
        <end position="487"/>
    </location>
</feature>
<feature type="compositionally biased region" description="Basic residues" evidence="1">
    <location>
        <begin position="14"/>
        <end position="27"/>
    </location>
</feature>
<keyword evidence="2" id="KW-1133">Transmembrane helix</keyword>
<dbReference type="InterPro" id="IPR017853">
    <property type="entry name" value="GH"/>
</dbReference>
<evidence type="ECO:0000256" key="1">
    <source>
        <dbReference type="SAM" id="MobiDB-lite"/>
    </source>
</evidence>
<keyword evidence="2" id="KW-0472">Membrane</keyword>